<dbReference type="Pfam" id="PF01022">
    <property type="entry name" value="HTH_5"/>
    <property type="match status" value="1"/>
</dbReference>
<keyword evidence="7" id="KW-1185">Reference proteome</keyword>
<dbReference type="GO" id="GO:0003700">
    <property type="term" value="F:DNA-binding transcription factor activity"/>
    <property type="evidence" value="ECO:0007669"/>
    <property type="project" value="InterPro"/>
</dbReference>
<evidence type="ECO:0000256" key="4">
    <source>
        <dbReference type="SAM" id="MobiDB-lite"/>
    </source>
</evidence>
<accession>A0A8I0HLV9</accession>
<dbReference type="PRINTS" id="PR00778">
    <property type="entry name" value="HTHARSR"/>
</dbReference>
<dbReference type="RefSeq" id="WP_191732285.1">
    <property type="nucleotide sequence ID" value="NZ_JACSPR010000001.1"/>
</dbReference>
<keyword evidence="3" id="KW-0804">Transcription</keyword>
<dbReference type="SUPFAM" id="SSF46785">
    <property type="entry name" value="Winged helix' DNA-binding domain"/>
    <property type="match status" value="1"/>
</dbReference>
<dbReference type="InterPro" id="IPR036390">
    <property type="entry name" value="WH_DNA-bd_sf"/>
</dbReference>
<dbReference type="PROSITE" id="PS50987">
    <property type="entry name" value="HTH_ARSR_2"/>
    <property type="match status" value="1"/>
</dbReference>
<keyword evidence="2" id="KW-0238">DNA-binding</keyword>
<dbReference type="AlphaFoldDB" id="A0A8I0HLV9"/>
<evidence type="ECO:0000256" key="3">
    <source>
        <dbReference type="ARBA" id="ARBA00023163"/>
    </source>
</evidence>
<dbReference type="EMBL" id="JACSPR010000001">
    <property type="protein sequence ID" value="MBD8029049.1"/>
    <property type="molecule type" value="Genomic_DNA"/>
</dbReference>
<evidence type="ECO:0000256" key="2">
    <source>
        <dbReference type="ARBA" id="ARBA00023125"/>
    </source>
</evidence>
<feature type="domain" description="HTH arsR-type" evidence="5">
    <location>
        <begin position="37"/>
        <end position="131"/>
    </location>
</feature>
<evidence type="ECO:0000256" key="1">
    <source>
        <dbReference type="ARBA" id="ARBA00023015"/>
    </source>
</evidence>
<dbReference type="SMART" id="SM00418">
    <property type="entry name" value="HTH_ARSR"/>
    <property type="match status" value="1"/>
</dbReference>
<feature type="region of interest" description="Disordered" evidence="4">
    <location>
        <begin position="1"/>
        <end position="21"/>
    </location>
</feature>
<sequence>MVQDVTNRMITPPHDDEDPSTAIHLSPDKVVDSAELSVADNIAALSAVIRAVDSPLRIRMLVALHERPHYVSELVSLVGSSQPLVSQHLKVLKAAELVHADRRGRQMSYSLAQPAIIDILKLALRVAEKTAETTSE</sequence>
<dbReference type="PANTHER" id="PTHR43132">
    <property type="entry name" value="ARSENICAL RESISTANCE OPERON REPRESSOR ARSR-RELATED"/>
    <property type="match status" value="1"/>
</dbReference>
<name>A0A8I0HLV9_9CORY</name>
<dbReference type="CDD" id="cd00090">
    <property type="entry name" value="HTH_ARSR"/>
    <property type="match status" value="1"/>
</dbReference>
<dbReference type="InterPro" id="IPR051011">
    <property type="entry name" value="Metal_resp_trans_reg"/>
</dbReference>
<dbReference type="NCBIfam" id="NF033788">
    <property type="entry name" value="HTH_metalloreg"/>
    <property type="match status" value="1"/>
</dbReference>
<dbReference type="PANTHER" id="PTHR43132:SF2">
    <property type="entry name" value="ARSENICAL RESISTANCE OPERON REPRESSOR ARSR-RELATED"/>
    <property type="match status" value="1"/>
</dbReference>
<dbReference type="Gene3D" id="1.10.10.10">
    <property type="entry name" value="Winged helix-like DNA-binding domain superfamily/Winged helix DNA-binding domain"/>
    <property type="match status" value="1"/>
</dbReference>
<evidence type="ECO:0000313" key="7">
    <source>
        <dbReference type="Proteomes" id="UP000650224"/>
    </source>
</evidence>
<keyword evidence="1" id="KW-0805">Transcription regulation</keyword>
<evidence type="ECO:0000259" key="5">
    <source>
        <dbReference type="PROSITE" id="PS50987"/>
    </source>
</evidence>
<reference evidence="6 7" key="1">
    <citation type="submission" date="2020-08" db="EMBL/GenBank/DDBJ databases">
        <title>A Genomic Blueprint of the Chicken Gut Microbiome.</title>
        <authorList>
            <person name="Gilroy R."/>
            <person name="Ravi A."/>
            <person name="Getino M."/>
            <person name="Pursley I."/>
            <person name="Horton D.L."/>
            <person name="Alikhan N.-F."/>
            <person name="Baker D."/>
            <person name="Gharbi K."/>
            <person name="Hall N."/>
            <person name="Watson M."/>
            <person name="Adriaenssens E.M."/>
            <person name="Foster-Nyarko E."/>
            <person name="Jarju S."/>
            <person name="Secka A."/>
            <person name="Antonio M."/>
            <person name="Oren A."/>
            <person name="Chaudhuri R."/>
            <person name="La Ragione R.M."/>
            <person name="Hildebrand F."/>
            <person name="Pallen M.J."/>
        </authorList>
    </citation>
    <scope>NUCLEOTIDE SEQUENCE [LARGE SCALE GENOMIC DNA]</scope>
    <source>
        <strain evidence="6 7">Sa1YVA5</strain>
    </source>
</reference>
<evidence type="ECO:0000313" key="6">
    <source>
        <dbReference type="EMBL" id="MBD8029049.1"/>
    </source>
</evidence>
<gene>
    <name evidence="6" type="ORF">H9627_01685</name>
</gene>
<dbReference type="InterPro" id="IPR011991">
    <property type="entry name" value="ArsR-like_HTH"/>
</dbReference>
<organism evidence="6 7">
    <name type="scientific">Corynebacterium gallinarum</name>
    <dbReference type="NCBI Taxonomy" id="2762214"/>
    <lineage>
        <taxon>Bacteria</taxon>
        <taxon>Bacillati</taxon>
        <taxon>Actinomycetota</taxon>
        <taxon>Actinomycetes</taxon>
        <taxon>Mycobacteriales</taxon>
        <taxon>Corynebacteriaceae</taxon>
        <taxon>Corynebacterium</taxon>
    </lineage>
</organism>
<dbReference type="GO" id="GO:0003677">
    <property type="term" value="F:DNA binding"/>
    <property type="evidence" value="ECO:0007669"/>
    <property type="project" value="UniProtKB-KW"/>
</dbReference>
<comment type="caution">
    <text evidence="6">The sequence shown here is derived from an EMBL/GenBank/DDBJ whole genome shotgun (WGS) entry which is preliminary data.</text>
</comment>
<dbReference type="Proteomes" id="UP000650224">
    <property type="component" value="Unassembled WGS sequence"/>
</dbReference>
<dbReference type="InterPro" id="IPR036388">
    <property type="entry name" value="WH-like_DNA-bd_sf"/>
</dbReference>
<proteinExistence type="predicted"/>
<dbReference type="InterPro" id="IPR001845">
    <property type="entry name" value="HTH_ArsR_DNA-bd_dom"/>
</dbReference>
<protein>
    <submittedName>
        <fullName evidence="6">Winged helix-turn-helix transcriptional regulator</fullName>
    </submittedName>
</protein>